<evidence type="ECO:0000256" key="3">
    <source>
        <dbReference type="SAM" id="SignalP"/>
    </source>
</evidence>
<dbReference type="EMBL" id="NBIV01000165">
    <property type="protein sequence ID" value="PXF42413.1"/>
    <property type="molecule type" value="Genomic_DNA"/>
</dbReference>
<dbReference type="OrthoDB" id="10492750at2759"/>
<evidence type="ECO:0000313" key="4">
    <source>
        <dbReference type="EMBL" id="PXF42413.1"/>
    </source>
</evidence>
<feature type="signal peptide" evidence="3">
    <location>
        <begin position="1"/>
        <end position="22"/>
    </location>
</feature>
<dbReference type="AlphaFoldDB" id="A0A2V3IK44"/>
<keyword evidence="5" id="KW-1185">Reference proteome</keyword>
<evidence type="ECO:0000256" key="1">
    <source>
        <dbReference type="SAM" id="MobiDB-lite"/>
    </source>
</evidence>
<evidence type="ECO:0000313" key="5">
    <source>
        <dbReference type="Proteomes" id="UP000247409"/>
    </source>
</evidence>
<organism evidence="4 5">
    <name type="scientific">Gracilariopsis chorda</name>
    <dbReference type="NCBI Taxonomy" id="448386"/>
    <lineage>
        <taxon>Eukaryota</taxon>
        <taxon>Rhodophyta</taxon>
        <taxon>Florideophyceae</taxon>
        <taxon>Rhodymeniophycidae</taxon>
        <taxon>Gracilariales</taxon>
        <taxon>Gracilariaceae</taxon>
        <taxon>Gracilariopsis</taxon>
    </lineage>
</organism>
<proteinExistence type="predicted"/>
<reference evidence="4 5" key="1">
    <citation type="journal article" date="2018" name="Mol. Biol. Evol.">
        <title>Analysis of the draft genome of the red seaweed Gracilariopsis chorda provides insights into genome size evolution in Rhodophyta.</title>
        <authorList>
            <person name="Lee J."/>
            <person name="Yang E.C."/>
            <person name="Graf L."/>
            <person name="Yang J.H."/>
            <person name="Qiu H."/>
            <person name="Zel Zion U."/>
            <person name="Chan C.X."/>
            <person name="Stephens T.G."/>
            <person name="Weber A.P.M."/>
            <person name="Boo G.H."/>
            <person name="Boo S.M."/>
            <person name="Kim K.M."/>
            <person name="Shin Y."/>
            <person name="Jung M."/>
            <person name="Lee S.J."/>
            <person name="Yim H.S."/>
            <person name="Lee J.H."/>
            <person name="Bhattacharya D."/>
            <person name="Yoon H.S."/>
        </authorList>
    </citation>
    <scope>NUCLEOTIDE SEQUENCE [LARGE SCALE GENOMIC DNA]</scope>
    <source>
        <strain evidence="4 5">SKKU-2015</strain>
        <tissue evidence="4">Whole body</tissue>
    </source>
</reference>
<name>A0A2V3IK44_9FLOR</name>
<feature type="chain" id="PRO_5016069728" evidence="3">
    <location>
        <begin position="23"/>
        <end position="238"/>
    </location>
</feature>
<keyword evidence="3" id="KW-0732">Signal</keyword>
<feature type="transmembrane region" description="Helical" evidence="2">
    <location>
        <begin position="149"/>
        <end position="170"/>
    </location>
</feature>
<accession>A0A2V3IK44</accession>
<keyword evidence="2" id="KW-0812">Transmembrane</keyword>
<protein>
    <submittedName>
        <fullName evidence="4">Uncharacterized protein</fullName>
    </submittedName>
</protein>
<dbReference type="Proteomes" id="UP000247409">
    <property type="component" value="Unassembled WGS sequence"/>
</dbReference>
<comment type="caution">
    <text evidence="4">The sequence shown here is derived from an EMBL/GenBank/DDBJ whole genome shotgun (WGS) entry which is preliminary data.</text>
</comment>
<keyword evidence="2" id="KW-0472">Membrane</keyword>
<gene>
    <name evidence="4" type="ORF">BWQ96_07854</name>
</gene>
<keyword evidence="2" id="KW-1133">Transmembrane helix</keyword>
<sequence>MRLTPQCAALVALLATAAAVAAEGGDTSWRRNCAEGGQCSQMLQTYASLVKGEGCVSFYTSGKCPRICSFSLNSILTRSSWTRCARRCDWSPAFIESAHSWLRMCNHNLAPEQPAMSHHQLSNDSLHHTLHASGDDASSRIAPLRPSSIIRVVVPLTMLLAIVSALACSLSPALNARFQRIAITFRATLHRCRQALHNRRGTTPVGKGPLDIGPDRSELRNLQRGARRHLKSLQSTLD</sequence>
<feature type="region of interest" description="Disordered" evidence="1">
    <location>
        <begin position="198"/>
        <end position="217"/>
    </location>
</feature>
<evidence type="ECO:0000256" key="2">
    <source>
        <dbReference type="SAM" id="Phobius"/>
    </source>
</evidence>